<sequence>MTWQYSVDGLVAVLVLVFVIYRQGRWQLLERRRSLRTPVFIGVLGIVLITGTASRSGGWTPTAVALLFGEALLAFMVGMWMGAVSEFRNHEARWQVRTGAVGSLLWVLLIGARIGVGGVAAHRLGAEIIASGGAAVILIAINRFGRRLMIVRRATSLDGEPSSSAAH</sequence>
<evidence type="ECO:0008006" key="4">
    <source>
        <dbReference type="Google" id="ProtNLM"/>
    </source>
</evidence>
<keyword evidence="1" id="KW-1133">Transmembrane helix</keyword>
<organism evidence="2 3">
    <name type="scientific">Mycobacteroides franklinii</name>
    <dbReference type="NCBI Taxonomy" id="948102"/>
    <lineage>
        <taxon>Bacteria</taxon>
        <taxon>Bacillati</taxon>
        <taxon>Actinomycetota</taxon>
        <taxon>Actinomycetes</taxon>
        <taxon>Mycobacteriales</taxon>
        <taxon>Mycobacteriaceae</taxon>
        <taxon>Mycobacteroides</taxon>
    </lineage>
</organism>
<name>A0A1S1L379_9MYCO</name>
<dbReference type="OrthoDB" id="4878571at2"/>
<feature type="transmembrane region" description="Helical" evidence="1">
    <location>
        <begin position="35"/>
        <end position="53"/>
    </location>
</feature>
<keyword evidence="1" id="KW-0472">Membrane</keyword>
<protein>
    <recommendedName>
        <fullName evidence="4">DUF1453 domain-containing protein</fullName>
    </recommendedName>
</protein>
<dbReference type="STRING" id="948102.BKG76_11555"/>
<dbReference type="EMBL" id="MLIK01000019">
    <property type="protein sequence ID" value="OHU21294.1"/>
    <property type="molecule type" value="Genomic_DNA"/>
</dbReference>
<evidence type="ECO:0000313" key="3">
    <source>
        <dbReference type="Proteomes" id="UP000179616"/>
    </source>
</evidence>
<dbReference type="RefSeq" id="WP_070937760.1">
    <property type="nucleotide sequence ID" value="NZ_MLIK01000019.1"/>
</dbReference>
<dbReference type="Proteomes" id="UP000179616">
    <property type="component" value="Unassembled WGS sequence"/>
</dbReference>
<reference evidence="2 3" key="1">
    <citation type="submission" date="2016-10" db="EMBL/GenBank/DDBJ databases">
        <title>Evaluation of Human, Veterinary and Environmental Mycobacterium chelonae Isolates by Core Genome Phylogenomic Analysis, Targeted Gene Comparison, and Anti-microbial Susceptibility Patterns: A Tale of Mistaken Identities.</title>
        <authorList>
            <person name="Fogelson S.B."/>
            <person name="Camus A.C."/>
            <person name="Lorenz W."/>
            <person name="Vasireddy R."/>
            <person name="Vasireddy S."/>
            <person name="Smith T."/>
            <person name="Brown-Elliott B.A."/>
            <person name="Wallace R.J.Jr."/>
            <person name="Hasan N.A."/>
            <person name="Reischl U."/>
            <person name="Sanchez S."/>
        </authorList>
    </citation>
    <scope>NUCLEOTIDE SEQUENCE [LARGE SCALE GENOMIC DNA]</scope>
    <source>
        <strain evidence="2 3">1559</strain>
    </source>
</reference>
<keyword evidence="1" id="KW-0812">Transmembrane</keyword>
<gene>
    <name evidence="2" type="ORF">BKG76_11555</name>
</gene>
<feature type="transmembrane region" description="Helical" evidence="1">
    <location>
        <begin position="96"/>
        <end position="116"/>
    </location>
</feature>
<dbReference type="AlphaFoldDB" id="A0A1S1L379"/>
<evidence type="ECO:0000256" key="1">
    <source>
        <dbReference type="SAM" id="Phobius"/>
    </source>
</evidence>
<comment type="caution">
    <text evidence="2">The sequence shown here is derived from an EMBL/GenBank/DDBJ whole genome shotgun (WGS) entry which is preliminary data.</text>
</comment>
<feature type="transmembrane region" description="Helical" evidence="1">
    <location>
        <begin position="128"/>
        <end position="145"/>
    </location>
</feature>
<proteinExistence type="predicted"/>
<dbReference type="GeneID" id="57167435"/>
<accession>A0A1S1L379</accession>
<feature type="transmembrane region" description="Helical" evidence="1">
    <location>
        <begin position="59"/>
        <end position="84"/>
    </location>
</feature>
<evidence type="ECO:0000313" key="2">
    <source>
        <dbReference type="EMBL" id="OHU21294.1"/>
    </source>
</evidence>
<feature type="transmembrane region" description="Helical" evidence="1">
    <location>
        <begin position="6"/>
        <end position="23"/>
    </location>
</feature>